<organism evidence="2 3">
    <name type="scientific">Acorus gramineus</name>
    <name type="common">Dwarf sweet flag</name>
    <dbReference type="NCBI Taxonomy" id="55184"/>
    <lineage>
        <taxon>Eukaryota</taxon>
        <taxon>Viridiplantae</taxon>
        <taxon>Streptophyta</taxon>
        <taxon>Embryophyta</taxon>
        <taxon>Tracheophyta</taxon>
        <taxon>Spermatophyta</taxon>
        <taxon>Magnoliopsida</taxon>
        <taxon>Liliopsida</taxon>
        <taxon>Acoraceae</taxon>
        <taxon>Acorus</taxon>
    </lineage>
</organism>
<protein>
    <submittedName>
        <fullName evidence="2">Uncharacterized protein</fullName>
    </submittedName>
</protein>
<feature type="compositionally biased region" description="Basic and acidic residues" evidence="1">
    <location>
        <begin position="201"/>
        <end position="217"/>
    </location>
</feature>
<dbReference type="AlphaFoldDB" id="A0AAV9AXQ6"/>
<feature type="compositionally biased region" description="Polar residues" evidence="1">
    <location>
        <begin position="287"/>
        <end position="304"/>
    </location>
</feature>
<evidence type="ECO:0000256" key="1">
    <source>
        <dbReference type="SAM" id="MobiDB-lite"/>
    </source>
</evidence>
<dbReference type="Proteomes" id="UP001179952">
    <property type="component" value="Unassembled WGS sequence"/>
</dbReference>
<sequence>MLAVNSLDHLGLQQSFEHFQLNPKTPVPDIQDGGLPNLSTLSSQVFQDAGNAGSSGPPYLLLPHQIFENAAQLKVLGATSLQKVEGIQLTESLSIPVSEVTEKYLQEDHIDLKKHTIDPENSADAMQVGVSLDKEADVFAVSAAMESCTPPEENATISIGRSGKIETSISGQAEMEGSSGSIHEESQMQREKINIDSLEVTEVRNVEGREAKKATDKKSRKQKNLKAQPTIDGGKGLSNTSSGQQDIEIEGREAGGSKSETIVRTYKMPHGIPVENGVHLYAPAQVSQQVQPHLSRSTSGSKVETGTDKAEVRELESESLLNAQVLSGHRAWKPSPGLKPKSLLEIQQEEQKRAQTA</sequence>
<feature type="region of interest" description="Disordered" evidence="1">
    <location>
        <begin position="287"/>
        <end position="315"/>
    </location>
</feature>
<proteinExistence type="predicted"/>
<feature type="region of interest" description="Disordered" evidence="1">
    <location>
        <begin position="169"/>
        <end position="258"/>
    </location>
</feature>
<name>A0AAV9AXQ6_ACOGR</name>
<dbReference type="PANTHER" id="PTHR47471">
    <property type="entry name" value="GYF DOMAIN-CONTAINING PROTEIN"/>
    <property type="match status" value="1"/>
</dbReference>
<feature type="compositionally biased region" description="Basic and acidic residues" evidence="1">
    <location>
        <begin position="182"/>
        <end position="194"/>
    </location>
</feature>
<dbReference type="PANTHER" id="PTHR47471:SF1">
    <property type="entry name" value="PROTEIN ESSENTIAL FOR POTEXVIRUS ACCUMULATION 1"/>
    <property type="match status" value="1"/>
</dbReference>
<reference evidence="2" key="2">
    <citation type="submission" date="2023-06" db="EMBL/GenBank/DDBJ databases">
        <authorList>
            <person name="Ma L."/>
            <person name="Liu K.-W."/>
            <person name="Li Z."/>
            <person name="Hsiao Y.-Y."/>
            <person name="Qi Y."/>
            <person name="Fu T."/>
            <person name="Tang G."/>
            <person name="Zhang D."/>
            <person name="Sun W.-H."/>
            <person name="Liu D.-K."/>
            <person name="Li Y."/>
            <person name="Chen G.-Z."/>
            <person name="Liu X.-D."/>
            <person name="Liao X.-Y."/>
            <person name="Jiang Y.-T."/>
            <person name="Yu X."/>
            <person name="Hao Y."/>
            <person name="Huang J."/>
            <person name="Zhao X.-W."/>
            <person name="Ke S."/>
            <person name="Chen Y.-Y."/>
            <person name="Wu W.-L."/>
            <person name="Hsu J.-L."/>
            <person name="Lin Y.-F."/>
            <person name="Huang M.-D."/>
            <person name="Li C.-Y."/>
            <person name="Huang L."/>
            <person name="Wang Z.-W."/>
            <person name="Zhao X."/>
            <person name="Zhong W.-Y."/>
            <person name="Peng D.-H."/>
            <person name="Ahmad S."/>
            <person name="Lan S."/>
            <person name="Zhang J.-S."/>
            <person name="Tsai W.-C."/>
            <person name="Van De Peer Y."/>
            <person name="Liu Z.-J."/>
        </authorList>
    </citation>
    <scope>NUCLEOTIDE SEQUENCE</scope>
    <source>
        <strain evidence="2">SCP</strain>
        <tissue evidence="2">Leaves</tissue>
    </source>
</reference>
<keyword evidence="3" id="KW-1185">Reference proteome</keyword>
<evidence type="ECO:0000313" key="2">
    <source>
        <dbReference type="EMBL" id="KAK1268916.1"/>
    </source>
</evidence>
<dbReference type="EMBL" id="JAUJYN010000006">
    <property type="protein sequence ID" value="KAK1268916.1"/>
    <property type="molecule type" value="Genomic_DNA"/>
</dbReference>
<accession>A0AAV9AXQ6</accession>
<feature type="region of interest" description="Disordered" evidence="1">
    <location>
        <begin position="327"/>
        <end position="357"/>
    </location>
</feature>
<reference evidence="2" key="1">
    <citation type="journal article" date="2023" name="Nat. Commun.">
        <title>Diploid and tetraploid genomes of Acorus and the evolution of monocots.</title>
        <authorList>
            <person name="Ma L."/>
            <person name="Liu K.W."/>
            <person name="Li Z."/>
            <person name="Hsiao Y.Y."/>
            <person name="Qi Y."/>
            <person name="Fu T."/>
            <person name="Tang G.D."/>
            <person name="Zhang D."/>
            <person name="Sun W.H."/>
            <person name="Liu D.K."/>
            <person name="Li Y."/>
            <person name="Chen G.Z."/>
            <person name="Liu X.D."/>
            <person name="Liao X.Y."/>
            <person name="Jiang Y.T."/>
            <person name="Yu X."/>
            <person name="Hao Y."/>
            <person name="Huang J."/>
            <person name="Zhao X.W."/>
            <person name="Ke S."/>
            <person name="Chen Y.Y."/>
            <person name="Wu W.L."/>
            <person name="Hsu J.L."/>
            <person name="Lin Y.F."/>
            <person name="Huang M.D."/>
            <person name="Li C.Y."/>
            <person name="Huang L."/>
            <person name="Wang Z.W."/>
            <person name="Zhao X."/>
            <person name="Zhong W.Y."/>
            <person name="Peng D.H."/>
            <person name="Ahmad S."/>
            <person name="Lan S."/>
            <person name="Zhang J.S."/>
            <person name="Tsai W.C."/>
            <person name="Van de Peer Y."/>
            <person name="Liu Z.J."/>
        </authorList>
    </citation>
    <scope>NUCLEOTIDE SEQUENCE</scope>
    <source>
        <strain evidence="2">SCP</strain>
    </source>
</reference>
<feature type="compositionally biased region" description="Basic and acidic residues" evidence="1">
    <location>
        <begin position="305"/>
        <end position="315"/>
    </location>
</feature>
<comment type="caution">
    <text evidence="2">The sequence shown here is derived from an EMBL/GenBank/DDBJ whole genome shotgun (WGS) entry which is preliminary data.</text>
</comment>
<evidence type="ECO:0000313" key="3">
    <source>
        <dbReference type="Proteomes" id="UP001179952"/>
    </source>
</evidence>
<gene>
    <name evidence="2" type="ORF">QJS04_geneDACA005386</name>
</gene>